<dbReference type="Pfam" id="PF00096">
    <property type="entry name" value="zf-C2H2"/>
    <property type="match status" value="2"/>
</dbReference>
<keyword evidence="9" id="KW-1185">Reference proteome</keyword>
<feature type="domain" description="C2H2-type" evidence="7">
    <location>
        <begin position="221"/>
        <end position="249"/>
    </location>
</feature>
<dbReference type="GO" id="GO:0000977">
    <property type="term" value="F:RNA polymerase II transcription regulatory region sequence-specific DNA binding"/>
    <property type="evidence" value="ECO:0007669"/>
    <property type="project" value="TreeGrafter"/>
</dbReference>
<name>A0AAD5QSV3_PARTN</name>
<evidence type="ECO:0000259" key="7">
    <source>
        <dbReference type="PROSITE" id="PS50157"/>
    </source>
</evidence>
<evidence type="ECO:0000256" key="1">
    <source>
        <dbReference type="ARBA" id="ARBA00022723"/>
    </source>
</evidence>
<protein>
    <recommendedName>
        <fullName evidence="7">C2H2-type domain-containing protein</fullName>
    </recommendedName>
</protein>
<evidence type="ECO:0000256" key="3">
    <source>
        <dbReference type="ARBA" id="ARBA00022771"/>
    </source>
</evidence>
<reference evidence="8" key="1">
    <citation type="submission" date="2021-06" db="EMBL/GenBank/DDBJ databases">
        <title>Parelaphostrongylus tenuis whole genome reference sequence.</title>
        <authorList>
            <person name="Garwood T.J."/>
            <person name="Larsen P.A."/>
            <person name="Fountain-Jones N.M."/>
            <person name="Garbe J.R."/>
            <person name="Macchietto M.G."/>
            <person name="Kania S.A."/>
            <person name="Gerhold R.W."/>
            <person name="Richards J.E."/>
            <person name="Wolf T.M."/>
        </authorList>
    </citation>
    <scope>NUCLEOTIDE SEQUENCE</scope>
    <source>
        <strain evidence="8">MNPRO001-30</strain>
        <tissue evidence="8">Meninges</tissue>
    </source>
</reference>
<evidence type="ECO:0000313" key="8">
    <source>
        <dbReference type="EMBL" id="KAJ1357761.1"/>
    </source>
</evidence>
<dbReference type="GO" id="GO:0008270">
    <property type="term" value="F:zinc ion binding"/>
    <property type="evidence" value="ECO:0007669"/>
    <property type="project" value="UniProtKB-KW"/>
</dbReference>
<dbReference type="Gene3D" id="3.30.160.60">
    <property type="entry name" value="Classic Zinc Finger"/>
    <property type="match status" value="2"/>
</dbReference>
<evidence type="ECO:0000256" key="5">
    <source>
        <dbReference type="PROSITE-ProRule" id="PRU00042"/>
    </source>
</evidence>
<dbReference type="PANTHER" id="PTHR24379:SF127">
    <property type="entry name" value="BLOODY FINGERS-RELATED"/>
    <property type="match status" value="1"/>
</dbReference>
<dbReference type="InterPro" id="IPR013087">
    <property type="entry name" value="Znf_C2H2_type"/>
</dbReference>
<dbReference type="SMART" id="SM00355">
    <property type="entry name" value="ZnF_C2H2"/>
    <property type="match status" value="5"/>
</dbReference>
<dbReference type="GO" id="GO:0005634">
    <property type="term" value="C:nucleus"/>
    <property type="evidence" value="ECO:0007669"/>
    <property type="project" value="TreeGrafter"/>
</dbReference>
<feature type="domain" description="C2H2-type" evidence="7">
    <location>
        <begin position="192"/>
        <end position="219"/>
    </location>
</feature>
<keyword evidence="4" id="KW-0862">Zinc</keyword>
<feature type="compositionally biased region" description="Polar residues" evidence="6">
    <location>
        <begin position="43"/>
        <end position="53"/>
    </location>
</feature>
<organism evidence="8 9">
    <name type="scientific">Parelaphostrongylus tenuis</name>
    <name type="common">Meningeal worm</name>
    <dbReference type="NCBI Taxonomy" id="148309"/>
    <lineage>
        <taxon>Eukaryota</taxon>
        <taxon>Metazoa</taxon>
        <taxon>Ecdysozoa</taxon>
        <taxon>Nematoda</taxon>
        <taxon>Chromadorea</taxon>
        <taxon>Rhabditida</taxon>
        <taxon>Rhabditina</taxon>
        <taxon>Rhabditomorpha</taxon>
        <taxon>Strongyloidea</taxon>
        <taxon>Metastrongylidae</taxon>
        <taxon>Parelaphostrongylus</taxon>
    </lineage>
</organism>
<sequence length="333" mass="37759">MPLNCCSGGTASREKGGLFSEKTDADSLMDAKGQAQEARNSRTETQMPPSRTTAQETVLLTGSNIRVQLFISIIASMECETKCEAMGARTGTCETKPVLYESNLIETPFEPGQALKKETDEDSLNVKEEAGENWVCYPMDLLSASSSADFSENDVRFRDSLSSGEEKVPKVLDLADVSLKEKRHESFIEEPNKCVKCGKQFAFKYLLQRHLYNHRLKERNLTCEECGRKYTRPSALHTHKQVVHGNHRFVCSYEDCDHPGYRSRKALREHIRSVHTNFRPFVCKTCGKTFVTGNDRNRHSTTHSSESPFQCKCGVKFRHKATLKKHQRLCLLH</sequence>
<evidence type="ECO:0000256" key="4">
    <source>
        <dbReference type="ARBA" id="ARBA00022833"/>
    </source>
</evidence>
<feature type="region of interest" description="Disordered" evidence="6">
    <location>
        <begin position="16"/>
        <end position="53"/>
    </location>
</feature>
<dbReference type="AlphaFoldDB" id="A0AAD5QSV3"/>
<feature type="domain" description="C2H2-type" evidence="7">
    <location>
        <begin position="281"/>
        <end position="308"/>
    </location>
</feature>
<dbReference type="SUPFAM" id="SSF57667">
    <property type="entry name" value="beta-beta-alpha zinc fingers"/>
    <property type="match status" value="3"/>
</dbReference>
<dbReference type="PROSITE" id="PS00028">
    <property type="entry name" value="ZINC_FINGER_C2H2_1"/>
    <property type="match status" value="2"/>
</dbReference>
<keyword evidence="1" id="KW-0479">Metal-binding</keyword>
<evidence type="ECO:0000256" key="2">
    <source>
        <dbReference type="ARBA" id="ARBA00022737"/>
    </source>
</evidence>
<dbReference type="PROSITE" id="PS50157">
    <property type="entry name" value="ZINC_FINGER_C2H2_2"/>
    <property type="match status" value="4"/>
</dbReference>
<keyword evidence="3 5" id="KW-0863">Zinc-finger</keyword>
<gene>
    <name evidence="8" type="ORF">KIN20_015977</name>
</gene>
<evidence type="ECO:0000313" key="9">
    <source>
        <dbReference type="Proteomes" id="UP001196413"/>
    </source>
</evidence>
<dbReference type="PANTHER" id="PTHR24379">
    <property type="entry name" value="KRAB AND ZINC FINGER DOMAIN-CONTAINING"/>
    <property type="match status" value="1"/>
</dbReference>
<comment type="caution">
    <text evidence="8">The sequence shown here is derived from an EMBL/GenBank/DDBJ whole genome shotgun (WGS) entry which is preliminary data.</text>
</comment>
<proteinExistence type="predicted"/>
<dbReference type="GO" id="GO:0000981">
    <property type="term" value="F:DNA-binding transcription factor activity, RNA polymerase II-specific"/>
    <property type="evidence" value="ECO:0007669"/>
    <property type="project" value="TreeGrafter"/>
</dbReference>
<feature type="domain" description="C2H2-type" evidence="7">
    <location>
        <begin position="309"/>
        <end position="333"/>
    </location>
</feature>
<evidence type="ECO:0000256" key="6">
    <source>
        <dbReference type="SAM" id="MobiDB-lite"/>
    </source>
</evidence>
<feature type="compositionally biased region" description="Basic and acidic residues" evidence="6">
    <location>
        <begin position="16"/>
        <end position="25"/>
    </location>
</feature>
<keyword evidence="2" id="KW-0677">Repeat</keyword>
<dbReference type="InterPro" id="IPR036236">
    <property type="entry name" value="Znf_C2H2_sf"/>
</dbReference>
<dbReference type="Proteomes" id="UP001196413">
    <property type="component" value="Unassembled WGS sequence"/>
</dbReference>
<dbReference type="EMBL" id="JAHQIW010003234">
    <property type="protein sequence ID" value="KAJ1357761.1"/>
    <property type="molecule type" value="Genomic_DNA"/>
</dbReference>
<accession>A0AAD5QSV3</accession>